<dbReference type="Pfam" id="PF20180">
    <property type="entry name" value="UQCC2_CBP6"/>
    <property type="match status" value="1"/>
</dbReference>
<accession>A0A0J9XHZ1</accession>
<dbReference type="EMBL" id="QQZK01000052">
    <property type="protein sequence ID" value="KAF5100031.1"/>
    <property type="molecule type" value="Genomic_DNA"/>
</dbReference>
<evidence type="ECO:0000313" key="2">
    <source>
        <dbReference type="EMBL" id="KAF5100031.1"/>
    </source>
</evidence>
<reference evidence="1 3" key="1">
    <citation type="submission" date="2014-03" db="EMBL/GenBank/DDBJ databases">
        <authorList>
            <person name="Casaregola S."/>
        </authorList>
    </citation>
    <scope>NUCLEOTIDE SEQUENCE [LARGE SCALE GENOMIC DNA]</scope>
    <source>
        <strain evidence="1 3">CLIB 918</strain>
    </source>
</reference>
<dbReference type="OrthoDB" id="2107880at2759"/>
<evidence type="ECO:0000313" key="1">
    <source>
        <dbReference type="EMBL" id="CDO56917.1"/>
    </source>
</evidence>
<dbReference type="GO" id="GO:0061671">
    <property type="term" value="C:Cbp3p-Cbp6 complex"/>
    <property type="evidence" value="ECO:0007669"/>
    <property type="project" value="InterPro"/>
</dbReference>
<comment type="caution">
    <text evidence="1">The sequence shown here is derived from an EMBL/GenBank/DDBJ whole genome shotgun (WGS) entry which is preliminary data.</text>
</comment>
<name>A0A0J9XHZ1_GEOCN</name>
<dbReference type="InterPro" id="IPR037653">
    <property type="entry name" value="Cbp6"/>
</dbReference>
<dbReference type="PANTHER" id="PTHR28250">
    <property type="entry name" value="CYTOCHROME B PRE-MRNA-PROCESSING PROTEIN 6"/>
    <property type="match status" value="1"/>
</dbReference>
<dbReference type="EMBL" id="CCBN010000017">
    <property type="protein sequence ID" value="CDO56917.1"/>
    <property type="molecule type" value="Genomic_DNA"/>
</dbReference>
<organism evidence="1 3">
    <name type="scientific">Geotrichum candidum</name>
    <name type="common">Oospora lactis</name>
    <name type="synonym">Dipodascus geotrichum</name>
    <dbReference type="NCBI Taxonomy" id="1173061"/>
    <lineage>
        <taxon>Eukaryota</taxon>
        <taxon>Fungi</taxon>
        <taxon>Dikarya</taxon>
        <taxon>Ascomycota</taxon>
        <taxon>Saccharomycotina</taxon>
        <taxon>Dipodascomycetes</taxon>
        <taxon>Dipodascales</taxon>
        <taxon>Dipodascaceae</taxon>
        <taxon>Geotrichum</taxon>
    </lineage>
</organism>
<dbReference type="STRING" id="1173061.A0A0J9XHZ1"/>
<dbReference type="Proteomes" id="UP000750522">
    <property type="component" value="Unassembled WGS sequence"/>
</dbReference>
<reference evidence="2" key="3">
    <citation type="submission" date="2020-01" db="EMBL/GenBank/DDBJ databases">
        <authorList>
            <person name="Perkins V."/>
            <person name="Lessard M.-H."/>
            <person name="Dugat-Bony E."/>
            <person name="Frenette M."/>
            <person name="Labrie S."/>
        </authorList>
    </citation>
    <scope>NUCLEOTIDE SEQUENCE</scope>
    <source>
        <strain evidence="2">LMA-70</strain>
    </source>
</reference>
<reference evidence="2" key="2">
    <citation type="journal article" date="2020" name="Front. Microbiol.">
        <title>Phenotypic and Genetic Characterization of the Cheese Ripening Yeast Geotrichum candidum.</title>
        <authorList>
            <person name="Perkins V."/>
            <person name="Vignola S."/>
            <person name="Lessard M.H."/>
            <person name="Plante P.L."/>
            <person name="Corbeil J."/>
            <person name="Dugat-Bony E."/>
            <person name="Frenette M."/>
            <person name="Labrie S."/>
        </authorList>
    </citation>
    <scope>NUCLEOTIDE SEQUENCE</scope>
    <source>
        <strain evidence="2">LMA-70</strain>
    </source>
</reference>
<proteinExistence type="predicted"/>
<protein>
    <submittedName>
        <fullName evidence="1">Similar to Saccharomyces cerevisiae YBR120C CBP6 Mitochondrial protein required for translation of the COB mRNA</fullName>
    </submittedName>
</protein>
<keyword evidence="3" id="KW-1185">Reference proteome</keyword>
<sequence length="119" mass="13241">MSAAPSTSSLKLILQSLGKWTPDSLKRYASFKDIQTSRYEALLAGPQARLNAHHLQLQAKAFEALVSNTNKTKFPVSEKLTKPNTNPIYYERLINELTPGKPKVPMLTAIKHVVFGGYN</sequence>
<dbReference type="GO" id="GO:0034551">
    <property type="term" value="P:mitochondrial respiratory chain complex III assembly"/>
    <property type="evidence" value="ECO:0007669"/>
    <property type="project" value="TreeGrafter"/>
</dbReference>
<dbReference type="GO" id="GO:0043022">
    <property type="term" value="F:ribosome binding"/>
    <property type="evidence" value="ECO:0007669"/>
    <property type="project" value="InterPro"/>
</dbReference>
<dbReference type="Proteomes" id="UP000242525">
    <property type="component" value="Unassembled WGS sequence"/>
</dbReference>
<gene>
    <name evidence="1" type="ORF">BN980_GECA17s01990g</name>
    <name evidence="2" type="ORF">DV451_002738</name>
</gene>
<dbReference type="PANTHER" id="PTHR28250:SF1">
    <property type="entry name" value="CYTOCHROME B PRE-MRNA-PROCESSING PROTEIN 6"/>
    <property type="match status" value="1"/>
</dbReference>
<evidence type="ECO:0000313" key="3">
    <source>
        <dbReference type="Proteomes" id="UP000242525"/>
    </source>
</evidence>
<dbReference type="AlphaFoldDB" id="A0A0J9XHZ1"/>